<protein>
    <submittedName>
        <fullName evidence="3">Ubiquitinyl hydrolase 1</fullName>
        <ecNumber evidence="3">3.4.19.12</ecNumber>
    </submittedName>
</protein>
<dbReference type="InterPro" id="IPR003323">
    <property type="entry name" value="OTU_dom"/>
</dbReference>
<proteinExistence type="predicted"/>
<dbReference type="Gene3D" id="3.90.70.80">
    <property type="match status" value="1"/>
</dbReference>
<dbReference type="Proteomes" id="UP001213623">
    <property type="component" value="Chromosome 4"/>
</dbReference>
<feature type="compositionally biased region" description="Low complexity" evidence="1">
    <location>
        <begin position="272"/>
        <end position="289"/>
    </location>
</feature>
<dbReference type="EMBL" id="CP119895">
    <property type="protein sequence ID" value="WFD27605.1"/>
    <property type="molecule type" value="Genomic_DNA"/>
</dbReference>
<feature type="region of interest" description="Disordered" evidence="1">
    <location>
        <begin position="1"/>
        <end position="28"/>
    </location>
</feature>
<dbReference type="SUPFAM" id="SSF54001">
    <property type="entry name" value="Cysteine proteinases"/>
    <property type="match status" value="1"/>
</dbReference>
<evidence type="ECO:0000313" key="4">
    <source>
        <dbReference type="Proteomes" id="UP001213623"/>
    </source>
</evidence>
<keyword evidence="4" id="KW-1185">Reference proteome</keyword>
<accession>A0AAF0EN86</accession>
<feature type="compositionally biased region" description="Basic residues" evidence="1">
    <location>
        <begin position="297"/>
        <end position="307"/>
    </location>
</feature>
<dbReference type="InterPro" id="IPR038765">
    <property type="entry name" value="Papain-like_cys_pep_sf"/>
</dbReference>
<feature type="region of interest" description="Disordered" evidence="1">
    <location>
        <begin position="156"/>
        <end position="179"/>
    </location>
</feature>
<organism evidence="3 4">
    <name type="scientific">Malassezia nana</name>
    <dbReference type="NCBI Taxonomy" id="180528"/>
    <lineage>
        <taxon>Eukaryota</taxon>
        <taxon>Fungi</taxon>
        <taxon>Dikarya</taxon>
        <taxon>Basidiomycota</taxon>
        <taxon>Ustilaginomycotina</taxon>
        <taxon>Malasseziomycetes</taxon>
        <taxon>Malasseziales</taxon>
        <taxon>Malasseziaceae</taxon>
        <taxon>Malassezia</taxon>
    </lineage>
</organism>
<feature type="domain" description="OTU" evidence="2">
    <location>
        <begin position="40"/>
        <end position="207"/>
    </location>
</feature>
<dbReference type="PANTHER" id="PTHR12419:SF7">
    <property type="entry name" value="OTU DOMAIN-CONTAINING PROTEIN 3"/>
    <property type="match status" value="1"/>
</dbReference>
<dbReference type="EC" id="3.4.19.12" evidence="3"/>
<dbReference type="Pfam" id="PF02338">
    <property type="entry name" value="OTU"/>
    <property type="match status" value="1"/>
</dbReference>
<gene>
    <name evidence="3" type="ORF">MNAN1_002605</name>
</gene>
<dbReference type="AlphaFoldDB" id="A0AAF0EN86"/>
<dbReference type="PROSITE" id="PS50802">
    <property type="entry name" value="OTU"/>
    <property type="match status" value="1"/>
</dbReference>
<dbReference type="CDD" id="cd22756">
    <property type="entry name" value="OTU_OTUD3-like"/>
    <property type="match status" value="1"/>
</dbReference>
<evidence type="ECO:0000259" key="2">
    <source>
        <dbReference type="PROSITE" id="PS50802"/>
    </source>
</evidence>
<feature type="compositionally biased region" description="Basic and acidic residues" evidence="1">
    <location>
        <begin position="159"/>
        <end position="171"/>
    </location>
</feature>
<feature type="compositionally biased region" description="Basic residues" evidence="1">
    <location>
        <begin position="1"/>
        <end position="18"/>
    </location>
</feature>
<evidence type="ECO:0000256" key="1">
    <source>
        <dbReference type="SAM" id="MobiDB-lite"/>
    </source>
</evidence>
<dbReference type="GO" id="GO:0016579">
    <property type="term" value="P:protein deubiquitination"/>
    <property type="evidence" value="ECO:0007669"/>
    <property type="project" value="TreeGrafter"/>
</dbReference>
<dbReference type="GO" id="GO:0004843">
    <property type="term" value="F:cysteine-type deubiquitinase activity"/>
    <property type="evidence" value="ECO:0007669"/>
    <property type="project" value="UniProtKB-EC"/>
</dbReference>
<sequence>MARTHRKALRETRAKRRQAPAPDPDQQDEDLAAQLRAMGLYAADTRGDGNCLFRALSDQLYGDPQYHAELRRTTCDEIEKNPTLYAGFVDSASSLEAYVRDMRTLGTYGGHLELSAFAHAMLKPIRIVQPGLVYVVACDDDSAAARAARARREHARAKALKDAPTDVEPARSTRRSQRATRLEPLECVGPLHIAYHSWEHYSSLRRLEGPHTGHPCIPEEEEENDRDAERLIHQSVPGHSQRTVRRLLREWGDWEAVVEELLRRDAERDACASSSPSSASSTASSPTSAETWAYSARPRRATRKPVRNRSSASPHIPELRQLTI</sequence>
<evidence type="ECO:0000313" key="3">
    <source>
        <dbReference type="EMBL" id="WFD27605.1"/>
    </source>
</evidence>
<reference evidence="3" key="1">
    <citation type="submission" date="2023-03" db="EMBL/GenBank/DDBJ databases">
        <title>Mating type loci evolution in Malassezia.</title>
        <authorList>
            <person name="Coelho M.A."/>
        </authorList>
    </citation>
    <scope>NUCLEOTIDE SEQUENCE</scope>
    <source>
        <strain evidence="3">CBS 9557</strain>
    </source>
</reference>
<name>A0AAF0EN86_9BASI</name>
<dbReference type="InterPro" id="IPR050704">
    <property type="entry name" value="Peptidase_C85-like"/>
</dbReference>
<dbReference type="PANTHER" id="PTHR12419">
    <property type="entry name" value="OTU DOMAIN CONTAINING PROTEIN"/>
    <property type="match status" value="1"/>
</dbReference>
<feature type="region of interest" description="Disordered" evidence="1">
    <location>
        <begin position="268"/>
        <end position="324"/>
    </location>
</feature>
<keyword evidence="3" id="KW-0378">Hydrolase</keyword>